<evidence type="ECO:0000313" key="2">
    <source>
        <dbReference type="Proteomes" id="UP000695000"/>
    </source>
</evidence>
<dbReference type="GeneID" id="108569977"/>
<feature type="region of interest" description="Disordered" evidence="1">
    <location>
        <begin position="343"/>
        <end position="392"/>
    </location>
</feature>
<evidence type="ECO:0000313" key="3">
    <source>
        <dbReference type="RefSeq" id="XP_017787264.1"/>
    </source>
</evidence>
<dbReference type="RefSeq" id="XP_017787264.1">
    <property type="nucleotide sequence ID" value="XM_017931775.1"/>
</dbReference>
<accession>A0ABM1NKB4</accession>
<protein>
    <submittedName>
        <fullName evidence="3">Uncharacterized protein LOC108569977</fullName>
    </submittedName>
</protein>
<reference evidence="3" key="1">
    <citation type="submission" date="2025-08" db="UniProtKB">
        <authorList>
            <consortium name="RefSeq"/>
        </authorList>
    </citation>
    <scope>IDENTIFICATION</scope>
    <source>
        <tissue evidence="3">Whole Larva</tissue>
    </source>
</reference>
<organism evidence="2 3">
    <name type="scientific">Nicrophorus vespilloides</name>
    <name type="common">Boreal carrion beetle</name>
    <dbReference type="NCBI Taxonomy" id="110193"/>
    <lineage>
        <taxon>Eukaryota</taxon>
        <taxon>Metazoa</taxon>
        <taxon>Ecdysozoa</taxon>
        <taxon>Arthropoda</taxon>
        <taxon>Hexapoda</taxon>
        <taxon>Insecta</taxon>
        <taxon>Pterygota</taxon>
        <taxon>Neoptera</taxon>
        <taxon>Endopterygota</taxon>
        <taxon>Coleoptera</taxon>
        <taxon>Polyphaga</taxon>
        <taxon>Staphyliniformia</taxon>
        <taxon>Silphidae</taxon>
        <taxon>Nicrophorinae</taxon>
        <taxon>Nicrophorus</taxon>
    </lineage>
</organism>
<evidence type="ECO:0000256" key="1">
    <source>
        <dbReference type="SAM" id="MobiDB-lite"/>
    </source>
</evidence>
<name>A0ABM1NKB4_NICVS</name>
<proteinExistence type="predicted"/>
<feature type="compositionally biased region" description="Basic and acidic residues" evidence="1">
    <location>
        <begin position="370"/>
        <end position="387"/>
    </location>
</feature>
<dbReference type="Proteomes" id="UP000695000">
    <property type="component" value="Unplaced"/>
</dbReference>
<keyword evidence="2" id="KW-1185">Reference proteome</keyword>
<feature type="region of interest" description="Disordered" evidence="1">
    <location>
        <begin position="1"/>
        <end position="26"/>
    </location>
</feature>
<feature type="compositionally biased region" description="Polar residues" evidence="1">
    <location>
        <begin position="14"/>
        <end position="26"/>
    </location>
</feature>
<gene>
    <name evidence="3" type="primary">LOC108569977</name>
</gene>
<sequence length="448" mass="51201">MGETHSGGDMDSTELVNKNPNSNRETINFFNDQDSGPFIVNVEPTDPTTNSTNSISLGYKLSLSIKNRINKVESRGRNRVAVFFKTKNYANEFLTSDFLVNNKLKAYIPSHIISCKGIIRDIDRTILEDDIQKNMICSDSREILRAERINRRSHNEAGETVYVPTNSLIITFRGKQPPESVSIYLNFRRPETYVPRVIQCFGCLRYGHTKKICKSKLVRCPACSENHQIESCPSKDDPTCAYCEGKHLTNEANVRLSERRCPEYLKQKQIKEAMVRHNYSFFEARDHLYPTQPSFEWEKEFPRHNTYQEDPLPLRPSVFTKNTYASTLVSPPKTNKTKIISVPAHKYRTSEHSYAKTSPSPKRKKPRTRKSPDLEYRPPKPLLKNEDPPITTDEEADDAAIAFLQKLALSASQGRFGTNSRITAAIQEIIRLLRDPKAYQNGSETNSS</sequence>